<name>A0A430LIZ3_9HYPO</name>
<dbReference type="SUPFAM" id="SSF48403">
    <property type="entry name" value="Ankyrin repeat"/>
    <property type="match status" value="1"/>
</dbReference>
<dbReference type="Pfam" id="PF12796">
    <property type="entry name" value="Ank_2"/>
    <property type="match status" value="1"/>
</dbReference>
<dbReference type="Proteomes" id="UP000287124">
    <property type="component" value="Unassembled WGS sequence"/>
</dbReference>
<feature type="repeat" description="ANK" evidence="3">
    <location>
        <begin position="533"/>
        <end position="565"/>
    </location>
</feature>
<dbReference type="PANTHER" id="PTHR24171">
    <property type="entry name" value="ANKYRIN REPEAT DOMAIN-CONTAINING PROTEIN 39-RELATED"/>
    <property type="match status" value="1"/>
</dbReference>
<organism evidence="6 7">
    <name type="scientific">Fusarium euwallaceae</name>
    <dbReference type="NCBI Taxonomy" id="1147111"/>
    <lineage>
        <taxon>Eukaryota</taxon>
        <taxon>Fungi</taxon>
        <taxon>Dikarya</taxon>
        <taxon>Ascomycota</taxon>
        <taxon>Pezizomycotina</taxon>
        <taxon>Sordariomycetes</taxon>
        <taxon>Hypocreomycetidae</taxon>
        <taxon>Hypocreales</taxon>
        <taxon>Nectriaceae</taxon>
        <taxon>Fusarium</taxon>
        <taxon>Fusarium solani species complex</taxon>
    </lineage>
</organism>
<sequence length="683" mass="76225">MSLSLAFLLLLRITHVAANSGEDFSNNLVSDLAPLLALFGERVTMQFMSQSMGWADNIILSMAPLGIITIIVSAIRVGGPSWLKALVGRARENIAVAEADLMSSTSNEVCELWNGHHVVRCMGSAPISEFICLMPTSVHRKNIQDVRVISLDEALDKGYIKKIRKSFTERWKQIHGFANEHDHSNIEQGEPNFSLSEAIIIYNQRDAAPNLSLNCHGQICRGELYLVAVLATLLQAAVLVYSGYVNCHMKSRKDEDVIEKYAFPCTALAEGKISGDWRVMTARSPDIYSPLRRESQDPWLEETKPRSKAHRAMIIRKELGQFVSWPSIASVEAVALARSIEITMNTLLGHSRTDAWSWSLGTDYVDEDGESEVHFSLRPGDPGSLESLTKELEATLSLWLFSVNGMMADAIDLRMPTNLASEPDEGGEIEDALVKVKMTIEDKITQWLGPSEDPETWSILSCLRTLYEEQGREWRWDTLGEFKTTPPETSTEYPQAFGYSELHRLYQKPSGNLSKGIRAALKQGQSIDQHDVFHWTPLHYCAAKGNAEACKQLLRYEADVNARDLVDWTPLHLAAANGHGGVVGVLVKKGALIEVRSWRGETPLHLAVERGHQAVASYLATNKAKVDDKDFKYQSEVPLTPMSRHQDFESLPFDSRTKRTKRDDLDKCRDAGGGSEDTTGEWI</sequence>
<proteinExistence type="predicted"/>
<evidence type="ECO:0000313" key="7">
    <source>
        <dbReference type="Proteomes" id="UP000287124"/>
    </source>
</evidence>
<protein>
    <submittedName>
        <fullName evidence="6">Uncharacterized protein</fullName>
    </submittedName>
</protein>
<feature type="repeat" description="ANK" evidence="3">
    <location>
        <begin position="599"/>
        <end position="631"/>
    </location>
</feature>
<evidence type="ECO:0000256" key="5">
    <source>
        <dbReference type="SAM" id="SignalP"/>
    </source>
</evidence>
<dbReference type="Pfam" id="PF00023">
    <property type="entry name" value="Ank"/>
    <property type="match status" value="1"/>
</dbReference>
<feature type="chain" id="PRO_5019011095" evidence="5">
    <location>
        <begin position="19"/>
        <end position="683"/>
    </location>
</feature>
<evidence type="ECO:0000256" key="2">
    <source>
        <dbReference type="ARBA" id="ARBA00023043"/>
    </source>
</evidence>
<reference evidence="6 7" key="1">
    <citation type="submission" date="2017-06" db="EMBL/GenBank/DDBJ databases">
        <title>Comparative genomic analysis of Ambrosia Fusariam Clade fungi.</title>
        <authorList>
            <person name="Stajich J.E."/>
            <person name="Carrillo J."/>
            <person name="Kijimoto T."/>
            <person name="Eskalen A."/>
            <person name="O'Donnell K."/>
            <person name="Kasson M."/>
        </authorList>
    </citation>
    <scope>NUCLEOTIDE SEQUENCE [LARGE SCALE GENOMIC DNA]</scope>
    <source>
        <strain evidence="6 7">UCR1854</strain>
    </source>
</reference>
<feature type="repeat" description="ANK" evidence="3">
    <location>
        <begin position="566"/>
        <end position="598"/>
    </location>
</feature>
<feature type="signal peptide" evidence="5">
    <location>
        <begin position="1"/>
        <end position="18"/>
    </location>
</feature>
<keyword evidence="2 3" id="KW-0040">ANK repeat</keyword>
<dbReference type="AlphaFoldDB" id="A0A430LIZ3"/>
<dbReference type="InterPro" id="IPR002110">
    <property type="entry name" value="Ankyrin_rpt"/>
</dbReference>
<evidence type="ECO:0000256" key="4">
    <source>
        <dbReference type="SAM" id="MobiDB-lite"/>
    </source>
</evidence>
<keyword evidence="1" id="KW-0677">Repeat</keyword>
<comment type="caution">
    <text evidence="6">The sequence shown here is derived from an EMBL/GenBank/DDBJ whole genome shotgun (WGS) entry which is preliminary data.</text>
</comment>
<dbReference type="PROSITE" id="PS50088">
    <property type="entry name" value="ANK_REPEAT"/>
    <property type="match status" value="3"/>
</dbReference>
<keyword evidence="7" id="KW-1185">Reference proteome</keyword>
<evidence type="ECO:0000256" key="1">
    <source>
        <dbReference type="ARBA" id="ARBA00022737"/>
    </source>
</evidence>
<feature type="compositionally biased region" description="Basic and acidic residues" evidence="4">
    <location>
        <begin position="655"/>
        <end position="670"/>
    </location>
</feature>
<evidence type="ECO:0000313" key="6">
    <source>
        <dbReference type="EMBL" id="RTE75706.1"/>
    </source>
</evidence>
<dbReference type="InterPro" id="IPR036770">
    <property type="entry name" value="Ankyrin_rpt-contain_sf"/>
</dbReference>
<feature type="region of interest" description="Disordered" evidence="4">
    <location>
        <begin position="644"/>
        <end position="683"/>
    </location>
</feature>
<dbReference type="Gene3D" id="1.25.40.20">
    <property type="entry name" value="Ankyrin repeat-containing domain"/>
    <property type="match status" value="1"/>
</dbReference>
<accession>A0A430LIZ3</accession>
<keyword evidence="5" id="KW-0732">Signal</keyword>
<gene>
    <name evidence="6" type="ORF">BHE90_009828</name>
</gene>
<dbReference type="SMART" id="SM00248">
    <property type="entry name" value="ANK"/>
    <property type="match status" value="3"/>
</dbReference>
<evidence type="ECO:0000256" key="3">
    <source>
        <dbReference type="PROSITE-ProRule" id="PRU00023"/>
    </source>
</evidence>
<dbReference type="EMBL" id="MIKF01000177">
    <property type="protein sequence ID" value="RTE75706.1"/>
    <property type="molecule type" value="Genomic_DNA"/>
</dbReference>
<dbReference type="PROSITE" id="PS50297">
    <property type="entry name" value="ANK_REP_REGION"/>
    <property type="match status" value="3"/>
</dbReference>